<keyword evidence="1" id="KW-0547">Nucleotide-binding</keyword>
<keyword evidence="2" id="KW-1185">Reference proteome</keyword>
<keyword evidence="1" id="KW-0347">Helicase</keyword>
<proteinExistence type="predicted"/>
<evidence type="ECO:0000313" key="2">
    <source>
        <dbReference type="Proteomes" id="UP001470023"/>
    </source>
</evidence>
<name>A0ABV1ULP1_9ACTN</name>
<dbReference type="EMBL" id="JBEPAZ010000164">
    <property type="protein sequence ID" value="MER6434654.1"/>
    <property type="molecule type" value="Genomic_DNA"/>
</dbReference>
<dbReference type="RefSeq" id="WP_352066453.1">
    <property type="nucleotide sequence ID" value="NZ_JBEPAZ010000164.1"/>
</dbReference>
<keyword evidence="1" id="KW-0378">Hydrolase</keyword>
<accession>A0ABV1ULP1</accession>
<evidence type="ECO:0000313" key="1">
    <source>
        <dbReference type="EMBL" id="MER6434654.1"/>
    </source>
</evidence>
<sequence length="43" mass="4648">MERLEDGTEVKLGVFLSNTESQRAGLSADKLAALATLRLDWAA</sequence>
<keyword evidence="1" id="KW-0067">ATP-binding</keyword>
<reference evidence="1 2" key="1">
    <citation type="submission" date="2024-06" db="EMBL/GenBank/DDBJ databases">
        <title>The Natural Products Discovery Center: Release of the First 8490 Sequenced Strains for Exploring Actinobacteria Biosynthetic Diversity.</title>
        <authorList>
            <person name="Kalkreuter E."/>
            <person name="Kautsar S.A."/>
            <person name="Yang D."/>
            <person name="Bader C.D."/>
            <person name="Teijaro C.N."/>
            <person name="Fluegel L."/>
            <person name="Davis C.M."/>
            <person name="Simpson J.R."/>
            <person name="Lauterbach L."/>
            <person name="Steele A.D."/>
            <person name="Gui C."/>
            <person name="Meng S."/>
            <person name="Li G."/>
            <person name="Viehrig K."/>
            <person name="Ye F."/>
            <person name="Su P."/>
            <person name="Kiefer A.F."/>
            <person name="Nichols A."/>
            <person name="Cepeda A.J."/>
            <person name="Yan W."/>
            <person name="Fan B."/>
            <person name="Jiang Y."/>
            <person name="Adhikari A."/>
            <person name="Zheng C.-J."/>
            <person name="Schuster L."/>
            <person name="Cowan T.M."/>
            <person name="Smanski M.J."/>
            <person name="Chevrette M.G."/>
            <person name="De Carvalho L.P.S."/>
            <person name="Shen B."/>
        </authorList>
    </citation>
    <scope>NUCLEOTIDE SEQUENCE [LARGE SCALE GENOMIC DNA]</scope>
    <source>
        <strain evidence="1 2">NPDC001166</strain>
    </source>
</reference>
<comment type="caution">
    <text evidence="1">The sequence shown here is derived from an EMBL/GenBank/DDBJ whole genome shotgun (WGS) entry which is preliminary data.</text>
</comment>
<dbReference type="Proteomes" id="UP001470023">
    <property type="component" value="Unassembled WGS sequence"/>
</dbReference>
<dbReference type="GO" id="GO:0004386">
    <property type="term" value="F:helicase activity"/>
    <property type="evidence" value="ECO:0007669"/>
    <property type="project" value="UniProtKB-KW"/>
</dbReference>
<protein>
    <submittedName>
        <fullName evidence="1">Helicase</fullName>
    </submittedName>
</protein>
<gene>
    <name evidence="1" type="ORF">ABT272_45170</name>
</gene>
<organism evidence="1 2">
    <name type="scientific">Streptomyces sp. 900105245</name>
    <dbReference type="NCBI Taxonomy" id="3154379"/>
    <lineage>
        <taxon>Bacteria</taxon>
        <taxon>Bacillati</taxon>
        <taxon>Actinomycetota</taxon>
        <taxon>Actinomycetes</taxon>
        <taxon>Kitasatosporales</taxon>
        <taxon>Streptomycetaceae</taxon>
        <taxon>Streptomyces</taxon>
    </lineage>
</organism>